<dbReference type="CDD" id="cd00303">
    <property type="entry name" value="retropepsin_like"/>
    <property type="match status" value="1"/>
</dbReference>
<feature type="compositionally biased region" description="Polar residues" evidence="1">
    <location>
        <begin position="8"/>
        <end position="23"/>
    </location>
</feature>
<dbReference type="AlphaFoldDB" id="A9U3Y0"/>
<organism>
    <name type="scientific">Physcomitrium patens</name>
    <name type="common">Spreading-leaved earth moss</name>
    <name type="synonym">Physcomitrella patens</name>
    <dbReference type="NCBI Taxonomy" id="3218"/>
    <lineage>
        <taxon>Eukaryota</taxon>
        <taxon>Viridiplantae</taxon>
        <taxon>Streptophyta</taxon>
        <taxon>Embryophyta</taxon>
        <taxon>Bryophyta</taxon>
        <taxon>Bryophytina</taxon>
        <taxon>Bryopsida</taxon>
        <taxon>Funariidae</taxon>
        <taxon>Funariales</taxon>
        <taxon>Funariaceae</taxon>
        <taxon>Physcomitrium</taxon>
    </lineage>
</organism>
<accession>A9U3Y0</accession>
<proteinExistence type="predicted"/>
<reference evidence="2" key="1">
    <citation type="journal article" date="2008" name="Science">
        <title>The Physcomitrella genome reveals evolutionary insights into the conquest of land by plants.</title>
        <authorList>
            <person name="Rensing S."/>
            <person name="Lang D."/>
            <person name="Zimmer A."/>
            <person name="Terry A."/>
            <person name="Salamov A."/>
            <person name="Shapiro H."/>
            <person name="Nishiyama T."/>
            <person name="Perroud P.-F."/>
            <person name="Lindquist E."/>
            <person name="Kamisugi Y."/>
            <person name="Tanahashi T."/>
            <person name="Sakakibara K."/>
            <person name="Fujita T."/>
            <person name="Oishi K."/>
            <person name="Shin-I T."/>
            <person name="Kuroki Y."/>
            <person name="Toyoda A."/>
            <person name="Suzuki Y."/>
            <person name="Hashimoto A."/>
            <person name="Yamaguchi K."/>
            <person name="Sugano A."/>
            <person name="Kohara Y."/>
            <person name="Fujiyama A."/>
            <person name="Anterola A."/>
            <person name="Aoki S."/>
            <person name="Ashton N."/>
            <person name="Barbazuk W.B."/>
            <person name="Barker E."/>
            <person name="Bennetzen J."/>
            <person name="Bezanilla M."/>
            <person name="Blankenship R."/>
            <person name="Cho S.H."/>
            <person name="Dutcher S."/>
            <person name="Estelle M."/>
            <person name="Fawcett J.A."/>
            <person name="Gundlach H."/>
            <person name="Hanada K."/>
            <person name="Heyl A."/>
            <person name="Hicks K.A."/>
            <person name="Hugh J."/>
            <person name="Lohr M."/>
            <person name="Mayer K."/>
            <person name="Melkozernov A."/>
            <person name="Murata T."/>
            <person name="Nelson D."/>
            <person name="Pils B."/>
            <person name="Prigge M."/>
            <person name="Reiss B."/>
            <person name="Renner T."/>
            <person name="Rombauts S."/>
            <person name="Rushton P."/>
            <person name="Sanderfoot A."/>
            <person name="Schween G."/>
            <person name="Shiu S.-H."/>
            <person name="Stueber K."/>
            <person name="Theodoulou F.L."/>
            <person name="Tu H."/>
            <person name="Van de Peer Y."/>
            <person name="Verrier P.J."/>
            <person name="Waters E."/>
            <person name="Wood A."/>
            <person name="Yang L."/>
            <person name="Cove D."/>
            <person name="Cuming A."/>
            <person name="Hasebe M."/>
            <person name="Lucas S."/>
            <person name="Mishler D.B."/>
            <person name="Reski R."/>
            <person name="Grigoriev I."/>
            <person name="Quatrano R.S."/>
            <person name="Boore J.L."/>
        </authorList>
    </citation>
    <scope>NUCLEOTIDE SEQUENCE [LARGE SCALE GENOMIC DNA]</scope>
</reference>
<evidence type="ECO:0000313" key="2">
    <source>
        <dbReference type="EMBL" id="EDQ49614.1"/>
    </source>
</evidence>
<protein>
    <submittedName>
        <fullName evidence="2">Predicted protein</fullName>
    </submittedName>
</protein>
<name>A9U3Y0_PHYPA</name>
<gene>
    <name evidence="2" type="ORF">PHYPADRAFT_101621</name>
</gene>
<sequence>MEEKALTTRANFGSSSDGGSQFRIQDGGLRKFRIKTYWPGQKGLRRAVEGHPYRFTVYSYSHLYSNSQKLIDYLTIGESPYYFLQPDARRILKQESTNSKVMIERKLWQPKHYKQWSIKLINLMGGIFQEKIVALFGLATIPEIRDHITSITDHYGNSWEVFSHALKDEYFLKDVDRVTKKLFLEWIERPNKNLQATELLKEFERQYSQLSKVEKLTLEPNKIDLFLQAADGELQGKLELLLEDKEEDEGLTTKWKNVEDAVGLLTKKERRKDRSNIPKTVQATKALVRTTPPTMPTVQPSTSLSKKVDMGMEEIIRGMRDLQIKLARLEENTSINNSKNGIICWKDGKIALKDRDDLFQTNFGKRGMRALVQDYLKEHETAARESASYGARVDDEIGGSTETSEFWASAVSTIQEGKLPREELLRTAATIRGRTGWEDPVESLSVHAYIAKSQHEALMEEKRRENFDDTREGNSSKSIKRKRQLMGETGMSHAIHARIYKEEEEVDIGYKQPTNEKNGYNQRVHFEDYCDKEMETLSHYTRKHWARTTTEAIRAANNTRGELYGACPDVKIWIGDVAMEQHFFVQDGMSYPLILGQPYITATRMETKVLDDGFAYARRDYGGTKEEVLSRDEGAFDASFIGILENGNIMYKKVDDFKRKERKRLYDIEGQLCKLGTLQDTERILGVYEENGLEDSIELITSIGLGDNDKIVEIH</sequence>
<evidence type="ECO:0000256" key="1">
    <source>
        <dbReference type="SAM" id="MobiDB-lite"/>
    </source>
</evidence>
<feature type="region of interest" description="Disordered" evidence="1">
    <location>
        <begin position="1"/>
        <end position="24"/>
    </location>
</feature>
<dbReference type="EMBL" id="DS545363">
    <property type="protein sequence ID" value="EDQ49614.1"/>
    <property type="molecule type" value="Genomic_DNA"/>
</dbReference>